<gene>
    <name evidence="1" type="ORF">PLEPLA_LOCUS42681</name>
</gene>
<proteinExistence type="predicted"/>
<comment type="caution">
    <text evidence="1">The sequence shown here is derived from an EMBL/GenBank/DDBJ whole genome shotgun (WGS) entry which is preliminary data.</text>
</comment>
<evidence type="ECO:0000313" key="1">
    <source>
        <dbReference type="EMBL" id="CAB1454914.1"/>
    </source>
</evidence>
<reference evidence="1" key="1">
    <citation type="submission" date="2020-03" db="EMBL/GenBank/DDBJ databases">
        <authorList>
            <person name="Weist P."/>
        </authorList>
    </citation>
    <scope>NUCLEOTIDE SEQUENCE</scope>
</reference>
<sequence length="99" mass="11066">MHTGLLELVRLQRRAEGTDSAGLMQQGDWPLDVQMEECLPHHGAVPPPPADVCRPAHSTEHGAVHAVSKAAGRWFLKLTCKRLTVLERKLHNKLDSRFI</sequence>
<dbReference type="EMBL" id="CADEAL010004231">
    <property type="protein sequence ID" value="CAB1454914.1"/>
    <property type="molecule type" value="Genomic_DNA"/>
</dbReference>
<name>A0A9N7VSJ0_PLEPL</name>
<accession>A0A9N7VSJ0</accession>
<dbReference type="Proteomes" id="UP001153269">
    <property type="component" value="Unassembled WGS sequence"/>
</dbReference>
<keyword evidence="2" id="KW-1185">Reference proteome</keyword>
<organism evidence="1 2">
    <name type="scientific">Pleuronectes platessa</name>
    <name type="common">European plaice</name>
    <dbReference type="NCBI Taxonomy" id="8262"/>
    <lineage>
        <taxon>Eukaryota</taxon>
        <taxon>Metazoa</taxon>
        <taxon>Chordata</taxon>
        <taxon>Craniata</taxon>
        <taxon>Vertebrata</taxon>
        <taxon>Euteleostomi</taxon>
        <taxon>Actinopterygii</taxon>
        <taxon>Neopterygii</taxon>
        <taxon>Teleostei</taxon>
        <taxon>Neoteleostei</taxon>
        <taxon>Acanthomorphata</taxon>
        <taxon>Carangaria</taxon>
        <taxon>Pleuronectiformes</taxon>
        <taxon>Pleuronectoidei</taxon>
        <taxon>Pleuronectidae</taxon>
        <taxon>Pleuronectes</taxon>
    </lineage>
</organism>
<protein>
    <submittedName>
        <fullName evidence="1">Uncharacterized protein</fullName>
    </submittedName>
</protein>
<dbReference type="AlphaFoldDB" id="A0A9N7VSJ0"/>
<evidence type="ECO:0000313" key="2">
    <source>
        <dbReference type="Proteomes" id="UP001153269"/>
    </source>
</evidence>